<protein>
    <submittedName>
        <fullName evidence="1">Uncharacterized protein</fullName>
    </submittedName>
</protein>
<name>A0A9W8Y7I1_9PLEO</name>
<dbReference type="Proteomes" id="UP001140560">
    <property type="component" value="Unassembled WGS sequence"/>
</dbReference>
<keyword evidence="2" id="KW-1185">Reference proteome</keyword>
<evidence type="ECO:0000313" key="1">
    <source>
        <dbReference type="EMBL" id="KAJ4369885.1"/>
    </source>
</evidence>
<dbReference type="OrthoDB" id="5985073at2759"/>
<dbReference type="EMBL" id="JAPEUY010000009">
    <property type="protein sequence ID" value="KAJ4369885.1"/>
    <property type="molecule type" value="Genomic_DNA"/>
</dbReference>
<proteinExistence type="predicted"/>
<dbReference type="AlphaFoldDB" id="A0A9W8Y7I1"/>
<sequence>MDYIKYKYGLICLTEDGTSNYCSDVEENWNITTMVAQGRATWPQHTKKCYMDASNFNWEYTVDEEGNCTFPFENIWPNASDVAKPGEMAAMDYYMDVPDPIDDDNYGWPEPLEYDEYPLEMQCSSCFQ</sequence>
<evidence type="ECO:0000313" key="2">
    <source>
        <dbReference type="Proteomes" id="UP001140560"/>
    </source>
</evidence>
<reference evidence="1" key="1">
    <citation type="submission" date="2022-10" db="EMBL/GenBank/DDBJ databases">
        <title>Tapping the CABI collections for fungal endophytes: first genome assemblies for Collariella, Neodidymelliopsis, Ascochyta clinopodiicola, Didymella pomorum, Didymosphaeria variabile, Neocosmospora piperis and Neocucurbitaria cava.</title>
        <authorList>
            <person name="Hill R."/>
        </authorList>
    </citation>
    <scope>NUCLEOTIDE SEQUENCE</scope>
    <source>
        <strain evidence="1">IMI 356814</strain>
    </source>
</reference>
<gene>
    <name evidence="1" type="ORF">N0V83_005649</name>
</gene>
<comment type="caution">
    <text evidence="1">The sequence shown here is derived from an EMBL/GenBank/DDBJ whole genome shotgun (WGS) entry which is preliminary data.</text>
</comment>
<organism evidence="1 2">
    <name type="scientific">Neocucurbitaria cava</name>
    <dbReference type="NCBI Taxonomy" id="798079"/>
    <lineage>
        <taxon>Eukaryota</taxon>
        <taxon>Fungi</taxon>
        <taxon>Dikarya</taxon>
        <taxon>Ascomycota</taxon>
        <taxon>Pezizomycotina</taxon>
        <taxon>Dothideomycetes</taxon>
        <taxon>Pleosporomycetidae</taxon>
        <taxon>Pleosporales</taxon>
        <taxon>Pleosporineae</taxon>
        <taxon>Cucurbitariaceae</taxon>
        <taxon>Neocucurbitaria</taxon>
    </lineage>
</organism>
<accession>A0A9W8Y7I1</accession>